<accession>A0A4Q5GP31</accession>
<evidence type="ECO:0000256" key="1">
    <source>
        <dbReference type="SAM" id="Phobius"/>
    </source>
</evidence>
<dbReference type="Proteomes" id="UP000335496">
    <property type="component" value="Unassembled WGS sequence"/>
</dbReference>
<evidence type="ECO:0000313" key="5">
    <source>
        <dbReference type="Proteomes" id="UP000291917"/>
    </source>
</evidence>
<sequence length="347" mass="37596">MNGQDTFLWGLDITDSLTMELTAQMTVIALGVAVICFICNMAYNYLFHGVSQLLTPDENKFPDLMEIARCFALVFCLSLYTPIAKTIVGTMEVINEATSLTGNRAQEFAQYMERSASEQQKMIVDYEETALKSDINAGNDQEGAKQKELDNMAQDNWINGSSSTLKKILTLLNPGNLVAMVVHAISALLVAAVQIIILGIGVVIVKILVILGPFVFAFSILPVFQKQLSNWFGTLCSVGMVFTVVNILNQIMWFTFKNIYNSGAFDVVDEATKQLQYLGMDLAIIGSYCCCFWLASKIVGHGDAGRIISKTVSIVTTAATMAIAGKAVASGATNIASAAAIGRESMK</sequence>
<evidence type="ECO:0000313" key="6">
    <source>
        <dbReference type="Proteomes" id="UP000335496"/>
    </source>
</evidence>
<feature type="transmembrane region" description="Helical" evidence="1">
    <location>
        <begin position="177"/>
        <end position="197"/>
    </location>
</feature>
<dbReference type="Pfam" id="PF07863">
    <property type="entry name" value="CtnDOT_TraJ"/>
    <property type="match status" value="1"/>
</dbReference>
<keyword evidence="1" id="KW-0812">Transmembrane</keyword>
<evidence type="ECO:0000313" key="4">
    <source>
        <dbReference type="EMBL" id="RYT69262.1"/>
    </source>
</evidence>
<dbReference type="RefSeq" id="WP_130089180.1">
    <property type="nucleotide sequence ID" value="NZ_RCXL01000037.1"/>
</dbReference>
<dbReference type="GO" id="GO:0030255">
    <property type="term" value="P:protein secretion by the type IV secretion system"/>
    <property type="evidence" value="ECO:0007669"/>
    <property type="project" value="InterPro"/>
</dbReference>
<feature type="transmembrane region" description="Helical" evidence="1">
    <location>
        <begin position="203"/>
        <end position="224"/>
    </location>
</feature>
<dbReference type="EMBL" id="RCXL01000037">
    <property type="protein sequence ID" value="RYT69262.1"/>
    <property type="molecule type" value="Genomic_DNA"/>
</dbReference>
<name>A0A4Q5GP31_9BACE</name>
<proteinExistence type="predicted"/>
<feature type="domain" description="Conjugative transposon TraJ C-terminal" evidence="2">
    <location>
        <begin position="19"/>
        <end position="337"/>
    </location>
</feature>
<dbReference type="Proteomes" id="UP000291917">
    <property type="component" value="Unassembled WGS sequence"/>
</dbReference>
<dbReference type="GO" id="GO:0016020">
    <property type="term" value="C:membrane"/>
    <property type="evidence" value="ECO:0007669"/>
    <property type="project" value="UniProtKB-SubCell"/>
</dbReference>
<evidence type="ECO:0000313" key="3">
    <source>
        <dbReference type="EMBL" id="KAA5269341.1"/>
    </source>
</evidence>
<comment type="caution">
    <text evidence="4">The sequence shown here is derived from an EMBL/GenBank/DDBJ whole genome shotgun (WGS) entry which is preliminary data.</text>
</comment>
<dbReference type="InterPro" id="IPR012424">
    <property type="entry name" value="Conjugative_transposon_TraJ_C"/>
</dbReference>
<keyword evidence="6" id="KW-1185">Reference proteome</keyword>
<keyword evidence="1" id="KW-0472">Membrane</keyword>
<organism evidence="4 5">
    <name type="scientific">Bacteroides eggerthii</name>
    <dbReference type="NCBI Taxonomy" id="28111"/>
    <lineage>
        <taxon>Bacteria</taxon>
        <taxon>Pseudomonadati</taxon>
        <taxon>Bacteroidota</taxon>
        <taxon>Bacteroidia</taxon>
        <taxon>Bacteroidales</taxon>
        <taxon>Bacteroidaceae</taxon>
        <taxon>Bacteroides</taxon>
    </lineage>
</organism>
<feature type="transmembrane region" description="Helical" evidence="1">
    <location>
        <begin position="231"/>
        <end position="255"/>
    </location>
</feature>
<evidence type="ECO:0000259" key="2">
    <source>
        <dbReference type="Pfam" id="PF07863"/>
    </source>
</evidence>
<reference evidence="3 6" key="1">
    <citation type="journal article" date="2019" name="Nat. Med.">
        <title>A library of human gut bacterial isolates paired with longitudinal multiomics data enables mechanistic microbiome research.</title>
        <authorList>
            <person name="Poyet M."/>
            <person name="Groussin M."/>
            <person name="Gibbons S.M."/>
            <person name="Avila-Pacheco J."/>
            <person name="Jiang X."/>
            <person name="Kearney S.M."/>
            <person name="Perrotta A.R."/>
            <person name="Berdy B."/>
            <person name="Zhao S."/>
            <person name="Lieberman T.D."/>
            <person name="Swanson P.K."/>
            <person name="Smith M."/>
            <person name="Roesemann S."/>
            <person name="Alexander J.E."/>
            <person name="Rich S.A."/>
            <person name="Livny J."/>
            <person name="Vlamakis H."/>
            <person name="Clish C."/>
            <person name="Bullock K."/>
            <person name="Deik A."/>
            <person name="Scott J."/>
            <person name="Pierce K.A."/>
            <person name="Xavier R.J."/>
            <person name="Alm E.J."/>
        </authorList>
    </citation>
    <scope>NUCLEOTIDE SEQUENCE [LARGE SCALE GENOMIC DNA]</scope>
    <source>
        <strain evidence="3 6">BIOML-A1</strain>
    </source>
</reference>
<dbReference type="AlphaFoldDB" id="A0A4Q5GP31"/>
<dbReference type="EMBL" id="VVZX01000035">
    <property type="protein sequence ID" value="KAA5269341.1"/>
    <property type="molecule type" value="Genomic_DNA"/>
</dbReference>
<gene>
    <name evidence="4" type="ORF">EAJ03_17445</name>
    <name evidence="3" type="ORF">F2Z23_17855</name>
</gene>
<reference evidence="4 5" key="2">
    <citation type="journal article" date="2019" name="Science, e1252229">
        <title>Invertible promoters mediate bacterial phase variation, antibiotic resistance, and host adaptation in the gut.</title>
        <authorList>
            <person name="Jiang X."/>
            <person name="Hall A.B."/>
            <person name="Arthur T.D."/>
            <person name="Plichta D.R."/>
            <person name="Covington C.T."/>
            <person name="Poyet M."/>
            <person name="Crothers J."/>
            <person name="Moses P.L."/>
            <person name="Tolonen A.C."/>
            <person name="Vlamakis H."/>
            <person name="Alm E.J."/>
            <person name="Xavier R.J."/>
        </authorList>
    </citation>
    <scope>NUCLEOTIDE SEQUENCE [LARGE SCALE GENOMIC DNA]</scope>
    <source>
        <strain evidence="5">bj_0095</strain>
        <strain evidence="4">Bj_0095</strain>
    </source>
</reference>
<feature type="transmembrane region" description="Helical" evidence="1">
    <location>
        <begin position="275"/>
        <end position="296"/>
    </location>
</feature>
<protein>
    <recommendedName>
        <fullName evidence="2">Conjugative transposon TraJ C-terminal domain-containing protein</fullName>
    </recommendedName>
</protein>
<keyword evidence="1" id="KW-1133">Transmembrane helix</keyword>
<feature type="transmembrane region" description="Helical" evidence="1">
    <location>
        <begin position="27"/>
        <end position="46"/>
    </location>
</feature>